<dbReference type="InterPro" id="IPR016454">
    <property type="entry name" value="Cysteine_dSase"/>
</dbReference>
<dbReference type="Pfam" id="PF00266">
    <property type="entry name" value="Aminotran_5"/>
    <property type="match status" value="1"/>
</dbReference>
<dbReference type="InterPro" id="IPR000192">
    <property type="entry name" value="Aminotrans_V_dom"/>
</dbReference>
<dbReference type="InterPro" id="IPR015421">
    <property type="entry name" value="PyrdxlP-dep_Trfase_major"/>
</dbReference>
<accession>A0ABP9WGZ3</accession>
<dbReference type="InterPro" id="IPR015422">
    <property type="entry name" value="PyrdxlP-dep_Trfase_small"/>
</dbReference>
<evidence type="ECO:0000256" key="2">
    <source>
        <dbReference type="ARBA" id="ARBA00006490"/>
    </source>
</evidence>
<name>A0ABP9WGZ3_9MICO</name>
<keyword evidence="4" id="KW-0479">Metal-binding</keyword>
<dbReference type="EMBL" id="BAABRR010000007">
    <property type="protein sequence ID" value="GAA5519117.1"/>
    <property type="molecule type" value="Genomic_DNA"/>
</dbReference>
<dbReference type="Gene3D" id="3.90.1150.10">
    <property type="entry name" value="Aspartate Aminotransferase, domain 1"/>
    <property type="match status" value="1"/>
</dbReference>
<dbReference type="SUPFAM" id="SSF53383">
    <property type="entry name" value="PLP-dependent transferases"/>
    <property type="match status" value="1"/>
</dbReference>
<dbReference type="PANTHER" id="PTHR11601:SF34">
    <property type="entry name" value="CYSTEINE DESULFURASE"/>
    <property type="match status" value="1"/>
</dbReference>
<evidence type="ECO:0000256" key="5">
    <source>
        <dbReference type="ARBA" id="ARBA00022898"/>
    </source>
</evidence>
<evidence type="ECO:0000256" key="8">
    <source>
        <dbReference type="ARBA" id="ARBA00050776"/>
    </source>
</evidence>
<dbReference type="Gene3D" id="1.10.260.50">
    <property type="match status" value="1"/>
</dbReference>
<evidence type="ECO:0000313" key="10">
    <source>
        <dbReference type="EMBL" id="GAA5519117.1"/>
    </source>
</evidence>
<keyword evidence="11" id="KW-1185">Reference proteome</keyword>
<evidence type="ECO:0000259" key="9">
    <source>
        <dbReference type="Pfam" id="PF00266"/>
    </source>
</evidence>
<evidence type="ECO:0000256" key="1">
    <source>
        <dbReference type="ARBA" id="ARBA00001933"/>
    </source>
</evidence>
<reference evidence="10 11" key="1">
    <citation type="submission" date="2024-02" db="EMBL/GenBank/DDBJ databases">
        <title>Lysinimicrobium sediminis NBRC 112286.</title>
        <authorList>
            <person name="Ichikawa N."/>
            <person name="Katano-Makiyama Y."/>
            <person name="Hidaka K."/>
        </authorList>
    </citation>
    <scope>NUCLEOTIDE SEQUENCE [LARGE SCALE GENOMIC DNA]</scope>
    <source>
        <strain evidence="10 11">NBRC 112286</strain>
    </source>
</reference>
<dbReference type="Proteomes" id="UP001426770">
    <property type="component" value="Unassembled WGS sequence"/>
</dbReference>
<evidence type="ECO:0000256" key="3">
    <source>
        <dbReference type="ARBA" id="ARBA00022679"/>
    </source>
</evidence>
<dbReference type="PANTHER" id="PTHR11601">
    <property type="entry name" value="CYSTEINE DESULFURYLASE FAMILY MEMBER"/>
    <property type="match status" value="1"/>
</dbReference>
<keyword evidence="5" id="KW-0663">Pyridoxal phosphate</keyword>
<keyword evidence="6" id="KW-0408">Iron</keyword>
<dbReference type="InterPro" id="IPR015424">
    <property type="entry name" value="PyrdxlP-dep_Trfase"/>
</dbReference>
<dbReference type="PIRSF" id="PIRSF005572">
    <property type="entry name" value="NifS"/>
    <property type="match status" value="1"/>
</dbReference>
<comment type="cofactor">
    <cofactor evidence="1">
        <name>pyridoxal 5'-phosphate</name>
        <dbReference type="ChEBI" id="CHEBI:597326"/>
    </cofactor>
</comment>
<evidence type="ECO:0000256" key="7">
    <source>
        <dbReference type="ARBA" id="ARBA00023014"/>
    </source>
</evidence>
<proteinExistence type="inferred from homology"/>
<dbReference type="Gene3D" id="3.40.640.10">
    <property type="entry name" value="Type I PLP-dependent aspartate aminotransferase-like (Major domain)"/>
    <property type="match status" value="1"/>
</dbReference>
<organism evidence="10 11">
    <name type="scientific">Demequina sediminis</name>
    <dbReference type="NCBI Taxonomy" id="1930058"/>
    <lineage>
        <taxon>Bacteria</taxon>
        <taxon>Bacillati</taxon>
        <taxon>Actinomycetota</taxon>
        <taxon>Actinomycetes</taxon>
        <taxon>Micrococcales</taxon>
        <taxon>Demequinaceae</taxon>
        <taxon>Demequina</taxon>
    </lineage>
</organism>
<comment type="catalytic activity">
    <reaction evidence="8">
        <text>(sulfur carrier)-H + L-cysteine = (sulfur carrier)-SH + L-alanine</text>
        <dbReference type="Rhea" id="RHEA:43892"/>
        <dbReference type="Rhea" id="RHEA-COMP:14737"/>
        <dbReference type="Rhea" id="RHEA-COMP:14739"/>
        <dbReference type="ChEBI" id="CHEBI:29917"/>
        <dbReference type="ChEBI" id="CHEBI:35235"/>
        <dbReference type="ChEBI" id="CHEBI:57972"/>
        <dbReference type="ChEBI" id="CHEBI:64428"/>
        <dbReference type="EC" id="2.8.1.7"/>
    </reaction>
</comment>
<dbReference type="RefSeq" id="WP_286215327.1">
    <property type="nucleotide sequence ID" value="NZ_AP027736.1"/>
</dbReference>
<keyword evidence="3" id="KW-0808">Transferase</keyword>
<keyword evidence="7" id="KW-0411">Iron-sulfur</keyword>
<evidence type="ECO:0000256" key="6">
    <source>
        <dbReference type="ARBA" id="ARBA00023004"/>
    </source>
</evidence>
<sequence>MTYLDHAATTPLRASARDAWLAAVEHEGNPSSSHAPGRRARAIVEDARERIAAVMGAHPTEVILTSGATEADNLAIVGLHRARAAAGRTRLVSTAIEHHAALDPARRLAARGEAKLTELAVDAHGIITDPAGEWLSEDVSVVSVMWANNETGAVQPLEAVVDAATDHGVPVHSDAVQAVPYLPVRFAESGLTSMAVTAHKVGGPVGVGALLVRRDAMLEPLFHGGNQQRVRSGTLDAPGAAAFAAALADAAAERASEADRLAGLQCDLVAWVESLPGVRLTGPRPGPGRLPGIVSVVVEGARTESLLTVLDLSGIAVSGGSACAAGVHRTSHVLGAMGLAEREAAGALRISMGRTTTAEDIAALRGVLPDAIERARAAGA</sequence>
<protein>
    <submittedName>
        <fullName evidence="10">IscS-like cysteine desulfurase</fullName>
    </submittedName>
</protein>
<gene>
    <name evidence="10" type="primary">iscS_2</name>
    <name evidence="10" type="ORF">Lsed01_01555</name>
</gene>
<evidence type="ECO:0000313" key="11">
    <source>
        <dbReference type="Proteomes" id="UP001426770"/>
    </source>
</evidence>
<evidence type="ECO:0000256" key="4">
    <source>
        <dbReference type="ARBA" id="ARBA00022723"/>
    </source>
</evidence>
<feature type="domain" description="Aminotransferase class V" evidence="9">
    <location>
        <begin position="2"/>
        <end position="364"/>
    </location>
</feature>
<comment type="caution">
    <text evidence="10">The sequence shown here is derived from an EMBL/GenBank/DDBJ whole genome shotgun (WGS) entry which is preliminary data.</text>
</comment>
<comment type="similarity">
    <text evidence="2">Belongs to the class-V pyridoxal-phosphate-dependent aminotransferase family. NifS/IscS subfamily.</text>
</comment>